<dbReference type="EMBL" id="KI695038">
    <property type="protein sequence ID" value="ETM37663.1"/>
    <property type="molecule type" value="Genomic_DNA"/>
</dbReference>
<evidence type="ECO:0000256" key="1">
    <source>
        <dbReference type="SAM" id="MobiDB-lite"/>
    </source>
</evidence>
<feature type="compositionally biased region" description="Basic residues" evidence="1">
    <location>
        <begin position="1"/>
        <end position="13"/>
    </location>
</feature>
<dbReference type="AlphaFoldDB" id="W2MPU2"/>
<name>W2MPU2_PHYNI</name>
<proteinExistence type="predicted"/>
<organism evidence="2">
    <name type="scientific">Phytophthora nicotianae</name>
    <name type="common">Potato buckeye rot agent</name>
    <name type="synonym">Phytophthora parasitica</name>
    <dbReference type="NCBI Taxonomy" id="4792"/>
    <lineage>
        <taxon>Eukaryota</taxon>
        <taxon>Sar</taxon>
        <taxon>Stramenopiles</taxon>
        <taxon>Oomycota</taxon>
        <taxon>Peronosporomycetes</taxon>
        <taxon>Peronosporales</taxon>
        <taxon>Peronosporaceae</taxon>
        <taxon>Phytophthora</taxon>
    </lineage>
</organism>
<evidence type="ECO:0000313" key="2">
    <source>
        <dbReference type="EMBL" id="ETM37663.1"/>
    </source>
</evidence>
<feature type="region of interest" description="Disordered" evidence="1">
    <location>
        <begin position="1"/>
        <end position="47"/>
    </location>
</feature>
<sequence length="47" mass="5468">MRTRRAPSSRKLPRTYPASSRPRQKHQTSMLLQTQKRDCNRTAVLGT</sequence>
<reference evidence="2" key="1">
    <citation type="submission" date="2013-11" db="EMBL/GenBank/DDBJ databases">
        <title>The Genome Sequence of Phytophthora parasitica IAC_01/95.</title>
        <authorList>
            <consortium name="The Broad Institute Genomics Platform"/>
            <person name="Russ C."/>
            <person name="Tyler B."/>
            <person name="Panabieres F."/>
            <person name="Shan W."/>
            <person name="Tripathy S."/>
            <person name="Grunwald N."/>
            <person name="Machado M."/>
            <person name="Johnson C.S."/>
            <person name="Arredondo F."/>
            <person name="Hong C."/>
            <person name="Coffey M."/>
            <person name="Young S.K."/>
            <person name="Zeng Q."/>
            <person name="Gargeya S."/>
            <person name="Fitzgerald M."/>
            <person name="Abouelleil A."/>
            <person name="Alvarado L."/>
            <person name="Chapman S.B."/>
            <person name="Gainer-Dewar J."/>
            <person name="Goldberg J."/>
            <person name="Griggs A."/>
            <person name="Gujja S."/>
            <person name="Hansen M."/>
            <person name="Howarth C."/>
            <person name="Imamovic A."/>
            <person name="Ireland A."/>
            <person name="Larimer J."/>
            <person name="McCowan C."/>
            <person name="Murphy C."/>
            <person name="Pearson M."/>
            <person name="Poon T.W."/>
            <person name="Priest M."/>
            <person name="Roberts A."/>
            <person name="Saif S."/>
            <person name="Shea T."/>
            <person name="Sykes S."/>
            <person name="Wortman J."/>
            <person name="Nusbaum C."/>
            <person name="Birren B."/>
        </authorList>
    </citation>
    <scope>NUCLEOTIDE SEQUENCE [LARGE SCALE GENOMIC DNA]</scope>
    <source>
        <strain evidence="2">IAC_01/95</strain>
    </source>
</reference>
<protein>
    <submittedName>
        <fullName evidence="2">Uncharacterized protein</fullName>
    </submittedName>
</protein>
<dbReference type="Proteomes" id="UP000054532">
    <property type="component" value="Unassembled WGS sequence"/>
</dbReference>
<accession>W2MPU2</accession>
<gene>
    <name evidence="2" type="ORF">L914_15830</name>
</gene>